<dbReference type="RefSeq" id="WP_052639857.1">
    <property type="nucleotide sequence ID" value="NZ_FO082820.1"/>
</dbReference>
<dbReference type="InterPro" id="IPR051783">
    <property type="entry name" value="NAD(P)-dependent_oxidoreduct"/>
</dbReference>
<dbReference type="EMBL" id="FO082820">
    <property type="protein sequence ID" value="CCF20859.1"/>
    <property type="molecule type" value="Genomic_DNA"/>
</dbReference>
<keyword evidence="3" id="KW-1185">Reference proteome</keyword>
<dbReference type="STRING" id="1125847.NT26_3136"/>
<dbReference type="Proteomes" id="UP000010792">
    <property type="component" value="Chromosome"/>
</dbReference>
<evidence type="ECO:0000259" key="1">
    <source>
        <dbReference type="Pfam" id="PF01370"/>
    </source>
</evidence>
<dbReference type="SUPFAM" id="SSF51735">
    <property type="entry name" value="NAD(P)-binding Rossmann-fold domains"/>
    <property type="match status" value="1"/>
</dbReference>
<dbReference type="OrthoDB" id="9814124at2"/>
<dbReference type="InterPro" id="IPR001509">
    <property type="entry name" value="Epimerase_deHydtase"/>
</dbReference>
<dbReference type="Gene3D" id="3.40.50.720">
    <property type="entry name" value="NAD(P)-binding Rossmann-like Domain"/>
    <property type="match status" value="1"/>
</dbReference>
<protein>
    <submittedName>
        <fullName evidence="2">NAD-dependent epimerase/dehydratase</fullName>
        <ecNumber evidence="2">5.1.3.7</ecNumber>
    </submittedName>
</protein>
<dbReference type="GO" id="GO:0005737">
    <property type="term" value="C:cytoplasm"/>
    <property type="evidence" value="ECO:0007669"/>
    <property type="project" value="TreeGrafter"/>
</dbReference>
<accession>L0NIZ7</accession>
<dbReference type="GO" id="GO:0004029">
    <property type="term" value="F:aldehyde dehydrogenase (NAD+) activity"/>
    <property type="evidence" value="ECO:0007669"/>
    <property type="project" value="TreeGrafter"/>
</dbReference>
<organism evidence="2 3">
    <name type="scientific">Pseudorhizobium banfieldiae</name>
    <dbReference type="NCBI Taxonomy" id="1125847"/>
    <lineage>
        <taxon>Bacteria</taxon>
        <taxon>Pseudomonadati</taxon>
        <taxon>Pseudomonadota</taxon>
        <taxon>Alphaproteobacteria</taxon>
        <taxon>Hyphomicrobiales</taxon>
        <taxon>Rhizobiaceae</taxon>
        <taxon>Rhizobium/Agrobacterium group</taxon>
        <taxon>Pseudorhizobium</taxon>
    </lineage>
</organism>
<proteinExistence type="predicted"/>
<dbReference type="Pfam" id="PF01370">
    <property type="entry name" value="Epimerase"/>
    <property type="match status" value="1"/>
</dbReference>
<dbReference type="PANTHER" id="PTHR48079:SF6">
    <property type="entry name" value="NAD(P)-BINDING DOMAIN-CONTAINING PROTEIN-RELATED"/>
    <property type="match status" value="1"/>
</dbReference>
<dbReference type="InterPro" id="IPR036291">
    <property type="entry name" value="NAD(P)-bd_dom_sf"/>
</dbReference>
<evidence type="ECO:0000313" key="3">
    <source>
        <dbReference type="Proteomes" id="UP000010792"/>
    </source>
</evidence>
<dbReference type="EC" id="5.1.3.7" evidence="2"/>
<keyword evidence="2" id="KW-0413">Isomerase</keyword>
<reference evidence="2 3" key="1">
    <citation type="journal article" date="2013" name="Genome Biol. Evol.">
        <title>Life in an arsenic-containing gold mine: genome and physiology of the autotrophic arsenite-oxidizing bacterium rhizobium sp. NT-26.</title>
        <authorList>
            <person name="Andres J."/>
            <person name="Arsene-Ploetze F."/>
            <person name="Barbe V."/>
            <person name="Brochier-Armanet C."/>
            <person name="Cleiss-Arnold J."/>
            <person name="Coppee J.Y."/>
            <person name="Dillies M.A."/>
            <person name="Geist"/>
            <person name="L"/>
            <person name="Joublin A."/>
            <person name="Koechler S."/>
            <person name="Lassalle F."/>
            <person name="Marchal M."/>
            <person name="Medigue C."/>
            <person name="Muller D."/>
            <person name="Nesme X."/>
            <person name="Plewniak F."/>
            <person name="Proux C."/>
            <person name="Ramirez-Bahena M.H."/>
            <person name="Schenowitz C."/>
            <person name="Sismeiro O."/>
            <person name="Vallenet D."/>
            <person name="Santini J.M."/>
            <person name="Bertin P.N."/>
        </authorList>
    </citation>
    <scope>NUCLEOTIDE SEQUENCE [LARGE SCALE GENOMIC DNA]</scope>
    <source>
        <strain evidence="2 3">NT-26</strain>
    </source>
</reference>
<dbReference type="KEGG" id="rht:NT26_3136"/>
<name>L0NIZ7_9HYPH</name>
<feature type="domain" description="NAD-dependent epimerase/dehydratase" evidence="1">
    <location>
        <begin position="4"/>
        <end position="208"/>
    </location>
</feature>
<dbReference type="PANTHER" id="PTHR48079">
    <property type="entry name" value="PROTEIN YEEZ"/>
    <property type="match status" value="1"/>
</dbReference>
<evidence type="ECO:0000313" key="2">
    <source>
        <dbReference type="EMBL" id="CCF20859.1"/>
    </source>
</evidence>
<dbReference type="GO" id="GO:0003974">
    <property type="term" value="F:UDP-N-acetylglucosamine 4-epimerase activity"/>
    <property type="evidence" value="ECO:0007669"/>
    <property type="project" value="UniProtKB-EC"/>
</dbReference>
<gene>
    <name evidence="2" type="ORF">NT26_3136</name>
</gene>
<dbReference type="AlphaFoldDB" id="L0NIZ7"/>
<sequence>MARVLLTGSTGFVGRRVARTLSSAGFLVTRAVRSTGDKDAIKVGSINAETDWRPALDGCDAVVHLAARTPAAGVDTEEFTAVNDLGTARLVAQARETGVEKFILMSSIFAVTANANEEVVDDFMSTCTTLPYGRSKLAAEAHVAAFASGGRTGISLRPPLVYDATAKGNWYLLQKLAATGLPLPFGRAHNRRSMISLANLTDAVLVALRGACPERSGAYAVADNESLSLSQILTRLREGMGKSPRLVPLPLSLLEAPLKLVGRGAVTQSLFGTLEINSTRFRQTFGWSPPESAQEAILRSGREFSDVH</sequence>